<dbReference type="InterPro" id="IPR013083">
    <property type="entry name" value="Znf_RING/FYVE/PHD"/>
</dbReference>
<gene>
    <name evidence="4" type="ORF">F5878DRAFT_605619</name>
</gene>
<dbReference type="Gene3D" id="3.30.40.10">
    <property type="entry name" value="Zinc/RING finger domain, C3HC4 (zinc finger)"/>
    <property type="match status" value="1"/>
</dbReference>
<sequence>MASQASEDEYDQLPDDLDFGAIGDDEWNSIQTQNPTTQRSIDLHGEHAPAISHLPREPEGNDIAEPQITITVPEFVQGSSTLRLDSVLEPRRIDTPSNGYFSDETDDLDDAFLERLNEVENQLINRPTLTVPPSTASTVPSEPSCTPEALPCNVHNICSPSLKRPRPEDHNEDSTNPLKKSKGIFKGDWTELLNEYDDEINCPICCDILVAAHLVNGCGHTLCGSCGYQWIVEKHRNTCPICRAKCHALTPLIPNITADNFVNKHIQVRAMLGDEDWKPGGSSFLEWQMRKDKWKKDCERRAERSKKVPPITIRPRVDNLVGQLAFMNELIY</sequence>
<evidence type="ECO:0000313" key="4">
    <source>
        <dbReference type="EMBL" id="KAJ3843165.1"/>
    </source>
</evidence>
<protein>
    <recommendedName>
        <fullName evidence="3">RING-type domain-containing protein</fullName>
    </recommendedName>
</protein>
<feature type="compositionally biased region" description="Polar residues" evidence="2">
    <location>
        <begin position="28"/>
        <end position="37"/>
    </location>
</feature>
<keyword evidence="1" id="KW-0863">Zinc-finger</keyword>
<dbReference type="Pfam" id="PF13923">
    <property type="entry name" value="zf-C3HC4_2"/>
    <property type="match status" value="1"/>
</dbReference>
<dbReference type="PANTHER" id="PTHR14134">
    <property type="entry name" value="E3 UBIQUITIN-PROTEIN LIGASE RAD18"/>
    <property type="match status" value="1"/>
</dbReference>
<keyword evidence="1" id="KW-0862">Zinc</keyword>
<reference evidence="4" key="1">
    <citation type="submission" date="2022-08" db="EMBL/GenBank/DDBJ databases">
        <authorList>
            <consortium name="DOE Joint Genome Institute"/>
            <person name="Min B."/>
            <person name="Riley R."/>
            <person name="Sierra-Patev S."/>
            <person name="Naranjo-Ortiz M."/>
            <person name="Looney B."/>
            <person name="Konkel Z."/>
            <person name="Slot J.C."/>
            <person name="Sakamoto Y."/>
            <person name="Steenwyk J.L."/>
            <person name="Rokas A."/>
            <person name="Carro J."/>
            <person name="Camarero S."/>
            <person name="Ferreira P."/>
            <person name="Molpeceres G."/>
            <person name="Ruiz-Duenas F.J."/>
            <person name="Serrano A."/>
            <person name="Henrissat B."/>
            <person name="Drula E."/>
            <person name="Hughes K.W."/>
            <person name="Mata J.L."/>
            <person name="Ishikawa N.K."/>
            <person name="Vargas-Isla R."/>
            <person name="Ushijima S."/>
            <person name="Smith C.A."/>
            <person name="Ahrendt S."/>
            <person name="Andreopoulos W."/>
            <person name="He G."/>
            <person name="Labutti K."/>
            <person name="Lipzen A."/>
            <person name="Ng V."/>
            <person name="Sandor L."/>
            <person name="Barry K."/>
            <person name="Martinez A.T."/>
            <person name="Xiao Y."/>
            <person name="Gibbons J.G."/>
            <person name="Terashima K."/>
            <person name="Hibbett D.S."/>
            <person name="Grigoriev I.V."/>
        </authorList>
    </citation>
    <scope>NUCLEOTIDE SEQUENCE</scope>
    <source>
        <strain evidence="4">TFB9207</strain>
    </source>
</reference>
<keyword evidence="1" id="KW-0479">Metal-binding</keyword>
<dbReference type="GO" id="GO:0005634">
    <property type="term" value="C:nucleus"/>
    <property type="evidence" value="ECO:0007669"/>
    <property type="project" value="TreeGrafter"/>
</dbReference>
<dbReference type="SUPFAM" id="SSF57850">
    <property type="entry name" value="RING/U-box"/>
    <property type="match status" value="1"/>
</dbReference>
<dbReference type="GO" id="GO:0097505">
    <property type="term" value="C:Rad6-Rad18 complex"/>
    <property type="evidence" value="ECO:0007669"/>
    <property type="project" value="TreeGrafter"/>
</dbReference>
<name>A0AA38UJ38_9AGAR</name>
<dbReference type="GO" id="GO:0006301">
    <property type="term" value="P:DNA damage tolerance"/>
    <property type="evidence" value="ECO:0007669"/>
    <property type="project" value="InterPro"/>
</dbReference>
<feature type="compositionally biased region" description="Acidic residues" evidence="2">
    <location>
        <begin position="1"/>
        <end position="27"/>
    </location>
</feature>
<evidence type="ECO:0000256" key="1">
    <source>
        <dbReference type="PROSITE-ProRule" id="PRU00175"/>
    </source>
</evidence>
<dbReference type="GO" id="GO:0008270">
    <property type="term" value="F:zinc ion binding"/>
    <property type="evidence" value="ECO:0007669"/>
    <property type="project" value="UniProtKB-KW"/>
</dbReference>
<organism evidence="4 5">
    <name type="scientific">Lentinula raphanica</name>
    <dbReference type="NCBI Taxonomy" id="153919"/>
    <lineage>
        <taxon>Eukaryota</taxon>
        <taxon>Fungi</taxon>
        <taxon>Dikarya</taxon>
        <taxon>Basidiomycota</taxon>
        <taxon>Agaricomycotina</taxon>
        <taxon>Agaricomycetes</taxon>
        <taxon>Agaricomycetidae</taxon>
        <taxon>Agaricales</taxon>
        <taxon>Marasmiineae</taxon>
        <taxon>Omphalotaceae</taxon>
        <taxon>Lentinula</taxon>
    </lineage>
</organism>
<evidence type="ECO:0000259" key="3">
    <source>
        <dbReference type="PROSITE" id="PS50089"/>
    </source>
</evidence>
<dbReference type="GO" id="GO:0006513">
    <property type="term" value="P:protein monoubiquitination"/>
    <property type="evidence" value="ECO:0007669"/>
    <property type="project" value="InterPro"/>
</dbReference>
<feature type="domain" description="RING-type" evidence="3">
    <location>
        <begin position="202"/>
        <end position="243"/>
    </location>
</feature>
<feature type="region of interest" description="Disordered" evidence="2">
    <location>
        <begin position="1"/>
        <end position="37"/>
    </location>
</feature>
<dbReference type="Proteomes" id="UP001163846">
    <property type="component" value="Unassembled WGS sequence"/>
</dbReference>
<dbReference type="EMBL" id="MU805983">
    <property type="protein sequence ID" value="KAJ3843165.1"/>
    <property type="molecule type" value="Genomic_DNA"/>
</dbReference>
<proteinExistence type="predicted"/>
<evidence type="ECO:0000256" key="2">
    <source>
        <dbReference type="SAM" id="MobiDB-lite"/>
    </source>
</evidence>
<dbReference type="PANTHER" id="PTHR14134:SF2">
    <property type="entry name" value="E3 UBIQUITIN-PROTEIN LIGASE RAD18"/>
    <property type="match status" value="1"/>
</dbReference>
<dbReference type="InterPro" id="IPR001841">
    <property type="entry name" value="Znf_RING"/>
</dbReference>
<dbReference type="AlphaFoldDB" id="A0AA38UJ38"/>
<comment type="caution">
    <text evidence="4">The sequence shown here is derived from an EMBL/GenBank/DDBJ whole genome shotgun (WGS) entry which is preliminary data.</text>
</comment>
<evidence type="ECO:0000313" key="5">
    <source>
        <dbReference type="Proteomes" id="UP001163846"/>
    </source>
</evidence>
<keyword evidence="5" id="KW-1185">Reference proteome</keyword>
<dbReference type="GO" id="GO:0003697">
    <property type="term" value="F:single-stranded DNA binding"/>
    <property type="evidence" value="ECO:0007669"/>
    <property type="project" value="InterPro"/>
</dbReference>
<dbReference type="GO" id="GO:0061630">
    <property type="term" value="F:ubiquitin protein ligase activity"/>
    <property type="evidence" value="ECO:0007669"/>
    <property type="project" value="InterPro"/>
</dbReference>
<accession>A0AA38UJ38</accession>
<dbReference type="InterPro" id="IPR039577">
    <property type="entry name" value="Rad18"/>
</dbReference>
<dbReference type="PROSITE" id="PS50089">
    <property type="entry name" value="ZF_RING_2"/>
    <property type="match status" value="1"/>
</dbReference>